<organism evidence="11 12">
    <name type="scientific">Dermatophilus congolensis</name>
    <dbReference type="NCBI Taxonomy" id="1863"/>
    <lineage>
        <taxon>Bacteria</taxon>
        <taxon>Bacillati</taxon>
        <taxon>Actinomycetota</taxon>
        <taxon>Actinomycetes</taxon>
        <taxon>Micrococcales</taxon>
        <taxon>Dermatophilaceae</taxon>
        <taxon>Dermatophilus</taxon>
    </lineage>
</organism>
<evidence type="ECO:0000256" key="7">
    <source>
        <dbReference type="ARBA" id="ARBA00022993"/>
    </source>
</evidence>
<gene>
    <name evidence="9 11" type="primary">coaD</name>
    <name evidence="11" type="ORF">SAMEA4475696_01055</name>
</gene>
<dbReference type="STRING" id="1121387.GCA_000429885_01033"/>
<evidence type="ECO:0000259" key="10">
    <source>
        <dbReference type="Pfam" id="PF01467"/>
    </source>
</evidence>
<dbReference type="GO" id="GO:0005524">
    <property type="term" value="F:ATP binding"/>
    <property type="evidence" value="ECO:0007669"/>
    <property type="project" value="UniProtKB-KW"/>
</dbReference>
<dbReference type="CDD" id="cd02163">
    <property type="entry name" value="PPAT"/>
    <property type="match status" value="1"/>
</dbReference>
<evidence type="ECO:0000256" key="1">
    <source>
        <dbReference type="ARBA" id="ARBA00022490"/>
    </source>
</evidence>
<feature type="domain" description="Cytidyltransferase-like" evidence="10">
    <location>
        <begin position="11"/>
        <end position="141"/>
    </location>
</feature>
<keyword evidence="5 9" id="KW-0067">ATP-binding</keyword>
<dbReference type="SUPFAM" id="SSF52374">
    <property type="entry name" value="Nucleotidylyl transferase"/>
    <property type="match status" value="1"/>
</dbReference>
<dbReference type="InterPro" id="IPR004821">
    <property type="entry name" value="Cyt_trans-like"/>
</dbReference>
<dbReference type="NCBIfam" id="TIGR00125">
    <property type="entry name" value="cyt_tran_rel"/>
    <property type="match status" value="1"/>
</dbReference>
<feature type="binding site" evidence="9">
    <location>
        <begin position="97"/>
        <end position="99"/>
    </location>
    <ligand>
        <name>ATP</name>
        <dbReference type="ChEBI" id="CHEBI:30616"/>
    </ligand>
</feature>
<dbReference type="UniPathway" id="UPA00241">
    <property type="reaction ID" value="UER00355"/>
</dbReference>
<feature type="binding site" evidence="9">
    <location>
        <position position="22"/>
    </location>
    <ligand>
        <name>ATP</name>
        <dbReference type="ChEBI" id="CHEBI:30616"/>
    </ligand>
</feature>
<evidence type="ECO:0000256" key="3">
    <source>
        <dbReference type="ARBA" id="ARBA00022695"/>
    </source>
</evidence>
<feature type="binding site" evidence="9">
    <location>
        <position position="14"/>
    </location>
    <ligand>
        <name>substrate</name>
    </ligand>
</feature>
<comment type="pathway">
    <text evidence="9">Cofactor biosynthesis; coenzyme A biosynthesis; CoA from (R)-pantothenate: step 4/5.</text>
</comment>
<feature type="binding site" evidence="9">
    <location>
        <position position="82"/>
    </location>
    <ligand>
        <name>substrate</name>
    </ligand>
</feature>
<evidence type="ECO:0000256" key="9">
    <source>
        <dbReference type="HAMAP-Rule" id="MF_00151"/>
    </source>
</evidence>
<evidence type="ECO:0000256" key="6">
    <source>
        <dbReference type="ARBA" id="ARBA00022842"/>
    </source>
</evidence>
<keyword evidence="6 9" id="KW-0460">Magnesium</keyword>
<evidence type="ECO:0000313" key="12">
    <source>
        <dbReference type="Proteomes" id="UP000242637"/>
    </source>
</evidence>
<evidence type="ECO:0000256" key="5">
    <source>
        <dbReference type="ARBA" id="ARBA00022840"/>
    </source>
</evidence>
<evidence type="ECO:0000256" key="2">
    <source>
        <dbReference type="ARBA" id="ARBA00022679"/>
    </source>
</evidence>
<comment type="cofactor">
    <cofactor evidence="9">
        <name>Mg(2+)</name>
        <dbReference type="ChEBI" id="CHEBI:18420"/>
    </cofactor>
</comment>
<dbReference type="PRINTS" id="PR01020">
    <property type="entry name" value="LPSBIOSNTHSS"/>
</dbReference>
<keyword evidence="1 9" id="KW-0963">Cytoplasm</keyword>
<comment type="similarity">
    <text evidence="9">Belongs to the bacterial CoaD family.</text>
</comment>
<feature type="binding site" evidence="9">
    <location>
        <begin position="14"/>
        <end position="15"/>
    </location>
    <ligand>
        <name>ATP</name>
        <dbReference type="ChEBI" id="CHEBI:30616"/>
    </ligand>
</feature>
<keyword evidence="3 9" id="KW-0548">Nucleotidyltransferase</keyword>
<feature type="binding site" evidence="9">
    <location>
        <position position="46"/>
    </location>
    <ligand>
        <name>substrate</name>
    </ligand>
</feature>
<comment type="subunit">
    <text evidence="9">Homohexamer.</text>
</comment>
<dbReference type="PANTHER" id="PTHR21342">
    <property type="entry name" value="PHOSPHOPANTETHEINE ADENYLYLTRANSFERASE"/>
    <property type="match status" value="1"/>
</dbReference>
<feature type="binding site" evidence="9">
    <location>
        <position position="107"/>
    </location>
    <ligand>
        <name>ATP</name>
        <dbReference type="ChEBI" id="CHEBI:30616"/>
    </ligand>
</feature>
<keyword evidence="7 9" id="KW-0173">Coenzyme A biosynthesis</keyword>
<feature type="site" description="Transition state stabilizer" evidence="9">
    <location>
        <position position="22"/>
    </location>
</feature>
<accession>A0A239VFQ3</accession>
<dbReference type="AlphaFoldDB" id="A0A239VFQ3"/>
<reference evidence="11 12" key="1">
    <citation type="submission" date="2017-06" db="EMBL/GenBank/DDBJ databases">
        <authorList>
            <consortium name="Pathogen Informatics"/>
        </authorList>
    </citation>
    <scope>NUCLEOTIDE SEQUENCE [LARGE SCALE GENOMIC DNA]</scope>
    <source>
        <strain evidence="11 12">NCTC13039</strain>
    </source>
</reference>
<dbReference type="PANTHER" id="PTHR21342:SF1">
    <property type="entry name" value="PHOSPHOPANTETHEINE ADENYLYLTRANSFERASE"/>
    <property type="match status" value="1"/>
</dbReference>
<comment type="subcellular location">
    <subcellularLocation>
        <location evidence="9">Cytoplasm</location>
    </subcellularLocation>
</comment>
<keyword evidence="12" id="KW-1185">Reference proteome</keyword>
<dbReference type="Proteomes" id="UP000242637">
    <property type="component" value="Chromosome 1"/>
</dbReference>
<protein>
    <recommendedName>
        <fullName evidence="9">Phosphopantetheine adenylyltransferase</fullName>
        <ecNumber evidence="9">2.7.7.3</ecNumber>
    </recommendedName>
    <alternativeName>
        <fullName evidence="9">Dephospho-CoA pyrophosphorylase</fullName>
    </alternativeName>
    <alternativeName>
        <fullName evidence="9">Pantetheine-phosphate adenylyltransferase</fullName>
        <shortName evidence="9">PPAT</shortName>
    </alternativeName>
</protein>
<name>A0A239VFQ3_9MICO</name>
<dbReference type="GO" id="GO:0004595">
    <property type="term" value="F:pantetheine-phosphate adenylyltransferase activity"/>
    <property type="evidence" value="ECO:0007669"/>
    <property type="project" value="UniProtKB-UniRule"/>
</dbReference>
<evidence type="ECO:0000313" key="11">
    <source>
        <dbReference type="EMBL" id="SNV20599.1"/>
    </source>
</evidence>
<dbReference type="Gene3D" id="3.40.50.620">
    <property type="entry name" value="HUPs"/>
    <property type="match status" value="1"/>
</dbReference>
<evidence type="ECO:0000256" key="8">
    <source>
        <dbReference type="ARBA" id="ARBA00029346"/>
    </source>
</evidence>
<dbReference type="NCBIfam" id="TIGR01510">
    <property type="entry name" value="coaD_prev_kdtB"/>
    <property type="match status" value="1"/>
</dbReference>
<keyword evidence="2 9" id="KW-0808">Transferase</keyword>
<evidence type="ECO:0000256" key="4">
    <source>
        <dbReference type="ARBA" id="ARBA00022741"/>
    </source>
</evidence>
<dbReference type="KEGG" id="dco:SAMEA4475696_1055"/>
<dbReference type="Pfam" id="PF01467">
    <property type="entry name" value="CTP_transf_like"/>
    <property type="match status" value="1"/>
</dbReference>
<dbReference type="GO" id="GO:0005737">
    <property type="term" value="C:cytoplasm"/>
    <property type="evidence" value="ECO:0007669"/>
    <property type="project" value="UniProtKB-SubCell"/>
</dbReference>
<dbReference type="RefSeq" id="WP_028327014.1">
    <property type="nucleotide sequence ID" value="NZ_JAAFNI010000001.1"/>
</dbReference>
<proteinExistence type="inferred from homology"/>
<sequence>MSEHLIRRAACPGSYDPVTCGHLDVVARAAALFDEVFVVVLHNPAKQGLFSPDERVALVEAEIQERGLAGRVQVRSYAGRLLVDVCSELGVSAIVKGLRGETDYAYELPMAVMNRRLSGVETLFVPGSPEFVEVSSSLMKEVAGYGGDVTGLVPPRVQAALMERLNS</sequence>
<feature type="binding site" evidence="9">
    <location>
        <begin position="131"/>
        <end position="137"/>
    </location>
    <ligand>
        <name>ATP</name>
        <dbReference type="ChEBI" id="CHEBI:30616"/>
    </ligand>
</feature>
<dbReference type="HAMAP" id="MF_00151">
    <property type="entry name" value="PPAT_bact"/>
    <property type="match status" value="1"/>
</dbReference>
<dbReference type="EMBL" id="LT906453">
    <property type="protein sequence ID" value="SNV20599.1"/>
    <property type="molecule type" value="Genomic_DNA"/>
</dbReference>
<comment type="function">
    <text evidence="9">Reversibly transfers an adenylyl group from ATP to 4'-phosphopantetheine, yielding dephospho-CoA (dPCoA) and pyrophosphate.</text>
</comment>
<keyword evidence="4 9" id="KW-0547">Nucleotide-binding</keyword>
<dbReference type="OrthoDB" id="9806661at2"/>
<dbReference type="GO" id="GO:0015937">
    <property type="term" value="P:coenzyme A biosynthetic process"/>
    <property type="evidence" value="ECO:0007669"/>
    <property type="project" value="UniProtKB-UniRule"/>
</dbReference>
<dbReference type="InterPro" id="IPR014729">
    <property type="entry name" value="Rossmann-like_a/b/a_fold"/>
</dbReference>
<comment type="catalytic activity">
    <reaction evidence="8 9">
        <text>(R)-4'-phosphopantetheine + ATP + H(+) = 3'-dephospho-CoA + diphosphate</text>
        <dbReference type="Rhea" id="RHEA:19801"/>
        <dbReference type="ChEBI" id="CHEBI:15378"/>
        <dbReference type="ChEBI" id="CHEBI:30616"/>
        <dbReference type="ChEBI" id="CHEBI:33019"/>
        <dbReference type="ChEBI" id="CHEBI:57328"/>
        <dbReference type="ChEBI" id="CHEBI:61723"/>
        <dbReference type="EC" id="2.7.7.3"/>
    </reaction>
</comment>
<dbReference type="InterPro" id="IPR001980">
    <property type="entry name" value="PPAT"/>
</dbReference>
<feature type="binding site" evidence="9">
    <location>
        <position position="96"/>
    </location>
    <ligand>
        <name>substrate</name>
    </ligand>
</feature>
<dbReference type="EC" id="2.7.7.3" evidence="9"/>
<dbReference type="GeneID" id="63459292"/>